<dbReference type="InterPro" id="IPR014756">
    <property type="entry name" value="Ig_E-set"/>
</dbReference>
<evidence type="ECO:0008006" key="4">
    <source>
        <dbReference type="Google" id="ProtNLM"/>
    </source>
</evidence>
<gene>
    <name evidence="2" type="ORF">A2941_00680</name>
</gene>
<sequence length="207" mass="21712">MQRIIWYIAGLIVILAVFFVSNRQTQPGPTPASTLTRSPAAMTTATVSGPPTQSAGPSLAPAKTPIKTPTPSKTPMPTPTVTATPSPVATASPTATPVLTTPTPSPTATPVPEPIIISVYPVYPPTTVKYGDQIRLYGSNFIVNSINQIASIKIGTVSWPVTYATNVQDDRTIITTVQNSYNGTWDISITSIDGAVSTLPNAIRIAP</sequence>
<proteinExistence type="predicted"/>
<feature type="compositionally biased region" description="Polar residues" evidence="1">
    <location>
        <begin position="25"/>
        <end position="56"/>
    </location>
</feature>
<dbReference type="Proteomes" id="UP000178444">
    <property type="component" value="Unassembled WGS sequence"/>
</dbReference>
<protein>
    <recommendedName>
        <fullName evidence="4">IPT/TIG domain-containing protein</fullName>
    </recommendedName>
</protein>
<evidence type="ECO:0000256" key="1">
    <source>
        <dbReference type="SAM" id="MobiDB-lite"/>
    </source>
</evidence>
<dbReference type="InterPro" id="IPR013783">
    <property type="entry name" value="Ig-like_fold"/>
</dbReference>
<dbReference type="EMBL" id="MGKO01000006">
    <property type="protein sequence ID" value="OGN27850.1"/>
    <property type="molecule type" value="Genomic_DNA"/>
</dbReference>
<comment type="caution">
    <text evidence="2">The sequence shown here is derived from an EMBL/GenBank/DDBJ whole genome shotgun (WGS) entry which is preliminary data.</text>
</comment>
<reference evidence="2 3" key="1">
    <citation type="journal article" date="2016" name="Nat. Commun.">
        <title>Thousands of microbial genomes shed light on interconnected biogeochemical processes in an aquifer system.</title>
        <authorList>
            <person name="Anantharaman K."/>
            <person name="Brown C.T."/>
            <person name="Hug L.A."/>
            <person name="Sharon I."/>
            <person name="Castelle C.J."/>
            <person name="Probst A.J."/>
            <person name="Thomas B.C."/>
            <person name="Singh A."/>
            <person name="Wilkins M.J."/>
            <person name="Karaoz U."/>
            <person name="Brodie E.L."/>
            <person name="Williams K.H."/>
            <person name="Hubbard S.S."/>
            <person name="Banfield J.F."/>
        </authorList>
    </citation>
    <scope>NUCLEOTIDE SEQUENCE [LARGE SCALE GENOMIC DNA]</scope>
</reference>
<dbReference type="Gene3D" id="2.60.40.10">
    <property type="entry name" value="Immunoglobulins"/>
    <property type="match status" value="1"/>
</dbReference>
<evidence type="ECO:0000313" key="2">
    <source>
        <dbReference type="EMBL" id="OGN27850.1"/>
    </source>
</evidence>
<name>A0A1F8GS81_9BACT</name>
<feature type="compositionally biased region" description="Low complexity" evidence="1">
    <location>
        <begin position="79"/>
        <end position="102"/>
    </location>
</feature>
<dbReference type="AlphaFoldDB" id="A0A1F8GS81"/>
<feature type="compositionally biased region" description="Low complexity" evidence="1">
    <location>
        <begin position="61"/>
        <end position="71"/>
    </location>
</feature>
<dbReference type="SUPFAM" id="SSF81296">
    <property type="entry name" value="E set domains"/>
    <property type="match status" value="1"/>
</dbReference>
<feature type="region of interest" description="Disordered" evidence="1">
    <location>
        <begin position="25"/>
        <end position="107"/>
    </location>
</feature>
<organism evidence="2 3">
    <name type="scientific">Candidatus Yanofskybacteria bacterium RIFCSPLOWO2_01_FULL_49_17</name>
    <dbReference type="NCBI Taxonomy" id="1802700"/>
    <lineage>
        <taxon>Bacteria</taxon>
        <taxon>Candidatus Yanofskyibacteriota</taxon>
    </lineage>
</organism>
<evidence type="ECO:0000313" key="3">
    <source>
        <dbReference type="Proteomes" id="UP000178444"/>
    </source>
</evidence>
<accession>A0A1F8GS81</accession>